<dbReference type="CDD" id="cd00185">
    <property type="entry name" value="TNFRSF"/>
    <property type="match status" value="1"/>
</dbReference>
<dbReference type="Pfam" id="PF13229">
    <property type="entry name" value="Beta_helix"/>
    <property type="match status" value="1"/>
</dbReference>
<feature type="region of interest" description="Disordered" evidence="2">
    <location>
        <begin position="977"/>
        <end position="1000"/>
    </location>
</feature>
<evidence type="ECO:0000313" key="7">
    <source>
        <dbReference type="Proteomes" id="UP001165160"/>
    </source>
</evidence>
<dbReference type="PANTHER" id="PTHR46967">
    <property type="entry name" value="INSULIN-LIKE GROWTH FACTOR BINDING PROTEIN,N-TERMINAL"/>
    <property type="match status" value="1"/>
</dbReference>
<dbReference type="EMBL" id="BRXX01000421">
    <property type="protein sequence ID" value="GMI10813.1"/>
    <property type="molecule type" value="Genomic_DNA"/>
</dbReference>
<keyword evidence="1" id="KW-0175">Coiled coil</keyword>
<feature type="coiled-coil region" evidence="1">
    <location>
        <begin position="897"/>
        <end position="924"/>
    </location>
</feature>
<feature type="transmembrane region" description="Helical" evidence="3">
    <location>
        <begin position="768"/>
        <end position="787"/>
    </location>
</feature>
<dbReference type="Gene3D" id="2.10.50.10">
    <property type="entry name" value="Tumor Necrosis Factor Receptor, subunit A, domain 2"/>
    <property type="match status" value="1"/>
</dbReference>
<keyword evidence="3" id="KW-0472">Membrane</keyword>
<feature type="compositionally biased region" description="Low complexity" evidence="2">
    <location>
        <begin position="977"/>
        <end position="987"/>
    </location>
</feature>
<dbReference type="Proteomes" id="UP001165160">
    <property type="component" value="Unassembled WGS sequence"/>
</dbReference>
<keyword evidence="3" id="KW-0812">Transmembrane</keyword>
<feature type="domain" description="Right handed beta helix" evidence="5">
    <location>
        <begin position="116"/>
        <end position="249"/>
    </location>
</feature>
<dbReference type="InterPro" id="IPR009030">
    <property type="entry name" value="Growth_fac_rcpt_cys_sf"/>
</dbReference>
<comment type="caution">
    <text evidence="6">The sequence shown here is derived from an EMBL/GenBank/DDBJ whole genome shotgun (WGS) entry which is preliminary data.</text>
</comment>
<dbReference type="AlphaFoldDB" id="A0A9W7FEN6"/>
<dbReference type="SUPFAM" id="SSF57184">
    <property type="entry name" value="Growth factor receptor domain"/>
    <property type="match status" value="1"/>
</dbReference>
<evidence type="ECO:0000256" key="3">
    <source>
        <dbReference type="SAM" id="Phobius"/>
    </source>
</evidence>
<dbReference type="SUPFAM" id="SSF51126">
    <property type="entry name" value="Pectin lyase-like"/>
    <property type="match status" value="1"/>
</dbReference>
<evidence type="ECO:0000256" key="1">
    <source>
        <dbReference type="SAM" id="Coils"/>
    </source>
</evidence>
<feature type="transmembrane region" description="Helical" evidence="3">
    <location>
        <begin position="736"/>
        <end position="762"/>
    </location>
</feature>
<feature type="signal peptide" evidence="4">
    <location>
        <begin position="1"/>
        <end position="22"/>
    </location>
</feature>
<dbReference type="InterPro" id="IPR012334">
    <property type="entry name" value="Pectin_lyas_fold"/>
</dbReference>
<keyword evidence="4" id="KW-0732">Signal</keyword>
<dbReference type="InterPro" id="IPR039448">
    <property type="entry name" value="Beta_helix"/>
</dbReference>
<accession>A0A9W7FEN6</accession>
<feature type="transmembrane region" description="Helical" evidence="3">
    <location>
        <begin position="682"/>
        <end position="702"/>
    </location>
</feature>
<proteinExistence type="predicted"/>
<name>A0A9W7FEN6_9STRA</name>
<dbReference type="InterPro" id="IPR011050">
    <property type="entry name" value="Pectin_lyase_fold/virulence"/>
</dbReference>
<evidence type="ECO:0000256" key="4">
    <source>
        <dbReference type="SAM" id="SignalP"/>
    </source>
</evidence>
<sequence>MPSLTRIQCWLSLFCVLPSLFPTNHLRSFAAVVRISSGAELVSGLASSSEGDVVELLSSATDYEATGATAEAAFAFPHPLSLTCEATDPCELSGSNSWGVLMLFTGTSSWSAVTNVIIKLGNRIAGGGAYCQETKVTFLNVHFIDNVSGTNYYGGGVYVRDGSTVIIEQCTFQHNSAPGSWGRGGAMYVDDGSIVEITASTFLGNEANTNENSGAGIWVHSGYVEVEGCKFENNVPNDLTRNGGTINIVGCSGGYFGSSGAALSVFGDMTGSLVSYDCSACAEGKTTAVGGEACTDCAPGKYSDVEGAAACKSCGINSYSMTWASTSCETCPTGRYSSDETAAFGDSCRYFAPNSVAEISDYTVVAGEVKVMPLTLKENTNNKMLGTVDFNKDWVLVTANTTIQSEAYNRTFLNAITNAGEYSVSSDGQPQVTMTFDAATRWTVRIQNPVDESHFSNSPLTITVLPSTSAPASMELEVPATIVAGDKFYGKIRSFDEFLNPTFSSDDDIMWWISGPTEMSKVSAVPKPSSRDYHVSSDPILLAGSYRFHCSLNGVELPQKGFLVLPAAVHADSTTHNLLNVDYVDSTLATTWEVQVIPRDAFGNLIIDFNDEVWFTLELDTAGNVQDTEVLDLTNDYKHSIYITQGAELSFGVSIYFKGTDDHIEDSPMTINVSPAPVESLVPLYVGVGVTLLLMPLSIWVYKKAASRGISRDVEKRLSADERLLGMIRNRIKRQYFWLLVETVDVLSDLLNFLVVVISGISLGSLQFILFLGVACMSCPTGVYGAFMRLRIISGYTKIQQGDEKTLAIYATSVCHTADMSEITVDNLMIRLDMLTMDMTVIEIALRGMLLEDIPSAMINLGFVVSSGDVSLDKPLSLVPLFAGLVSIFLIGRKSGLLDKRTEIVEIKREIEEALENEEAKEEGDSEVGGDGAIARHLSGKLCTEVFGKEAAAAITLRQSSKKVLRQQIAKSQAQAQAKVQAQAQRQESGKLQSVVPEPA</sequence>
<protein>
    <recommendedName>
        <fullName evidence="5">Right handed beta helix domain-containing protein</fullName>
    </recommendedName>
</protein>
<dbReference type="SMART" id="SM01411">
    <property type="entry name" value="Ephrin_rec_like"/>
    <property type="match status" value="1"/>
</dbReference>
<evidence type="ECO:0000259" key="5">
    <source>
        <dbReference type="Pfam" id="PF13229"/>
    </source>
</evidence>
<reference evidence="7" key="1">
    <citation type="journal article" date="2023" name="Commun. Biol.">
        <title>Genome analysis of Parmales, the sister group of diatoms, reveals the evolutionary specialization of diatoms from phago-mixotrophs to photoautotrophs.</title>
        <authorList>
            <person name="Ban H."/>
            <person name="Sato S."/>
            <person name="Yoshikawa S."/>
            <person name="Yamada K."/>
            <person name="Nakamura Y."/>
            <person name="Ichinomiya M."/>
            <person name="Sato N."/>
            <person name="Blanc-Mathieu R."/>
            <person name="Endo H."/>
            <person name="Kuwata A."/>
            <person name="Ogata H."/>
        </authorList>
    </citation>
    <scope>NUCLEOTIDE SEQUENCE [LARGE SCALE GENOMIC DNA]</scope>
    <source>
        <strain evidence="7">NIES 3699</strain>
    </source>
</reference>
<dbReference type="PANTHER" id="PTHR46967:SF2">
    <property type="entry name" value="SUSHI, VON WILLEBRAND FACTOR TYPE A, EGF AND PENTRAXIN DOMAIN-CONTAINING PROTEIN 1-LIKE"/>
    <property type="match status" value="1"/>
</dbReference>
<evidence type="ECO:0000313" key="6">
    <source>
        <dbReference type="EMBL" id="GMI10813.1"/>
    </source>
</evidence>
<dbReference type="Gene3D" id="2.160.20.10">
    <property type="entry name" value="Single-stranded right-handed beta-helix, Pectin lyase-like"/>
    <property type="match status" value="1"/>
</dbReference>
<keyword evidence="7" id="KW-1185">Reference proteome</keyword>
<evidence type="ECO:0000256" key="2">
    <source>
        <dbReference type="SAM" id="MobiDB-lite"/>
    </source>
</evidence>
<organism evidence="6 7">
    <name type="scientific">Triparma verrucosa</name>
    <dbReference type="NCBI Taxonomy" id="1606542"/>
    <lineage>
        <taxon>Eukaryota</taxon>
        <taxon>Sar</taxon>
        <taxon>Stramenopiles</taxon>
        <taxon>Ochrophyta</taxon>
        <taxon>Bolidophyceae</taxon>
        <taxon>Parmales</taxon>
        <taxon>Triparmaceae</taxon>
        <taxon>Triparma</taxon>
    </lineage>
</organism>
<feature type="chain" id="PRO_5040995242" description="Right handed beta helix domain-containing protein" evidence="4">
    <location>
        <begin position="23"/>
        <end position="1000"/>
    </location>
</feature>
<keyword evidence="3" id="KW-1133">Transmembrane helix</keyword>
<gene>
    <name evidence="6" type="ORF">TrVE_jg12903</name>
</gene>